<evidence type="ECO:0000313" key="2">
    <source>
        <dbReference type="Proteomes" id="UP000001549"/>
    </source>
</evidence>
<keyword evidence="2" id="KW-1185">Reference proteome</keyword>
<protein>
    <recommendedName>
        <fullName evidence="3">Extracellular solute-binding protein family 1</fullName>
    </recommendedName>
</protein>
<name>F8B4P0_9ACTN</name>
<dbReference type="HOGENOM" id="CLU_028459_1_0_11"/>
<sequence length="366" mass="39712" precursor="true">MRGHRVLGLALAGLLTIGVLAVIIIPRTRPAPHGNRTTVRALVSSEKQPFFSDPDVVAALDRAGYRLEITSAGSREIATTRDLTGFDLAFPADAPQADHIRRDRGISASYMPFFTPMAIATFAPIAELLTAAGVSSREGDHYLFDMRRYLDLVAADTRWSQLPGNNVYRTDKSLLISSTDVRTSNSAALYLAIASYVSNGGNVVTDPGAAERITDRLAPLFLKQGYLDASSQEPFDDFLTIGIGKTPMVMVYEAQFRAHALARDGSLTNDMVLMYPSPTIYAKHTVVPLTSAGDTVGRLLTTDPELQRLAVRHGFRTADAGYGRQYAAERGSGPVPQLVNVIEPPSAEISEQMIRRIEAQYTKGPG</sequence>
<reference evidence="1 2" key="1">
    <citation type="submission" date="2011-05" db="EMBL/GenBank/DDBJ databases">
        <title>Complete sequence of chromosome of Frankia symbiont of Datisca glomerata.</title>
        <authorList>
            <consortium name="US DOE Joint Genome Institute"/>
            <person name="Lucas S."/>
            <person name="Han J."/>
            <person name="Lapidus A."/>
            <person name="Cheng J.-F."/>
            <person name="Goodwin L."/>
            <person name="Pitluck S."/>
            <person name="Peters L."/>
            <person name="Mikhailova N."/>
            <person name="Chertkov O."/>
            <person name="Teshima H."/>
            <person name="Han C."/>
            <person name="Tapia R."/>
            <person name="Land M."/>
            <person name="Hauser L."/>
            <person name="Kyrpides N."/>
            <person name="Ivanova N."/>
            <person name="Pagani I."/>
            <person name="Berry A."/>
            <person name="Pawlowski K."/>
            <person name="Persson T."/>
            <person name="Vanden Heuvel B."/>
            <person name="Benson D."/>
            <person name="Woyke T."/>
        </authorList>
    </citation>
    <scope>NUCLEOTIDE SEQUENCE [LARGE SCALE GENOMIC DNA]</scope>
    <source>
        <strain evidence="2">4085684</strain>
    </source>
</reference>
<dbReference type="EMBL" id="CP002801">
    <property type="protein sequence ID" value="AEH09092.1"/>
    <property type="molecule type" value="Genomic_DNA"/>
</dbReference>
<accession>F8B4P0</accession>
<dbReference type="STRING" id="656024.FsymDg_1636"/>
<dbReference type="KEGG" id="fsy:FsymDg_1636"/>
<organism evidence="1 2">
    <name type="scientific">Candidatus Protofrankia datiscae</name>
    <dbReference type="NCBI Taxonomy" id="2716812"/>
    <lineage>
        <taxon>Bacteria</taxon>
        <taxon>Bacillati</taxon>
        <taxon>Actinomycetota</taxon>
        <taxon>Actinomycetes</taxon>
        <taxon>Frankiales</taxon>
        <taxon>Frankiaceae</taxon>
        <taxon>Protofrankia</taxon>
    </lineage>
</organism>
<dbReference type="Proteomes" id="UP000001549">
    <property type="component" value="Chromosome"/>
</dbReference>
<dbReference type="eggNOG" id="COG1613">
    <property type="taxonomic scope" value="Bacteria"/>
</dbReference>
<dbReference type="AlphaFoldDB" id="F8B4P0"/>
<evidence type="ECO:0000313" key="1">
    <source>
        <dbReference type="EMBL" id="AEH09092.1"/>
    </source>
</evidence>
<dbReference type="RefSeq" id="WP_013873054.1">
    <property type="nucleotide sequence ID" value="NC_015656.1"/>
</dbReference>
<gene>
    <name evidence="1" type="ordered locus">FsymDg_1636</name>
</gene>
<evidence type="ECO:0008006" key="3">
    <source>
        <dbReference type="Google" id="ProtNLM"/>
    </source>
</evidence>
<proteinExistence type="predicted"/>